<accession>A0A0C3PQC6</accession>
<name>A0A0C3PQC6_PISTI</name>
<dbReference type="InParanoid" id="A0A0C3PQC6"/>
<evidence type="ECO:0000313" key="3">
    <source>
        <dbReference type="Proteomes" id="UP000054217"/>
    </source>
</evidence>
<protein>
    <submittedName>
        <fullName evidence="2">Uncharacterized protein</fullName>
    </submittedName>
</protein>
<sequence length="55" mass="6249">MVTPDLTGHEGIPSKELCRGQHAKQREREFSQSPESWRAEEPRDGMQEQIACGSH</sequence>
<reference evidence="3" key="2">
    <citation type="submission" date="2015-01" db="EMBL/GenBank/DDBJ databases">
        <title>Evolutionary Origins and Diversification of the Mycorrhizal Mutualists.</title>
        <authorList>
            <consortium name="DOE Joint Genome Institute"/>
            <consortium name="Mycorrhizal Genomics Consortium"/>
            <person name="Kohler A."/>
            <person name="Kuo A."/>
            <person name="Nagy L.G."/>
            <person name="Floudas D."/>
            <person name="Copeland A."/>
            <person name="Barry K.W."/>
            <person name="Cichocki N."/>
            <person name="Veneault-Fourrey C."/>
            <person name="LaButti K."/>
            <person name="Lindquist E.A."/>
            <person name="Lipzen A."/>
            <person name="Lundell T."/>
            <person name="Morin E."/>
            <person name="Murat C."/>
            <person name="Riley R."/>
            <person name="Ohm R."/>
            <person name="Sun H."/>
            <person name="Tunlid A."/>
            <person name="Henrissat B."/>
            <person name="Grigoriev I.V."/>
            <person name="Hibbett D.S."/>
            <person name="Martin F."/>
        </authorList>
    </citation>
    <scope>NUCLEOTIDE SEQUENCE [LARGE SCALE GENOMIC DNA]</scope>
    <source>
        <strain evidence="3">Marx 270</strain>
    </source>
</reference>
<dbReference type="Proteomes" id="UP000054217">
    <property type="component" value="Unassembled WGS sequence"/>
</dbReference>
<feature type="compositionally biased region" description="Basic and acidic residues" evidence="1">
    <location>
        <begin position="37"/>
        <end position="46"/>
    </location>
</feature>
<reference evidence="2 3" key="1">
    <citation type="submission" date="2014-04" db="EMBL/GenBank/DDBJ databases">
        <authorList>
            <consortium name="DOE Joint Genome Institute"/>
            <person name="Kuo A."/>
            <person name="Kohler A."/>
            <person name="Costa M.D."/>
            <person name="Nagy L.G."/>
            <person name="Floudas D."/>
            <person name="Copeland A."/>
            <person name="Barry K.W."/>
            <person name="Cichocki N."/>
            <person name="Veneault-Fourrey C."/>
            <person name="LaButti K."/>
            <person name="Lindquist E.A."/>
            <person name="Lipzen A."/>
            <person name="Lundell T."/>
            <person name="Morin E."/>
            <person name="Murat C."/>
            <person name="Sun H."/>
            <person name="Tunlid A."/>
            <person name="Henrissat B."/>
            <person name="Grigoriev I.V."/>
            <person name="Hibbett D.S."/>
            <person name="Martin F."/>
            <person name="Nordberg H.P."/>
            <person name="Cantor M.N."/>
            <person name="Hua S.X."/>
        </authorList>
    </citation>
    <scope>NUCLEOTIDE SEQUENCE [LARGE SCALE GENOMIC DNA]</scope>
    <source>
        <strain evidence="2 3">Marx 270</strain>
    </source>
</reference>
<keyword evidence="3" id="KW-1185">Reference proteome</keyword>
<feature type="compositionally biased region" description="Basic and acidic residues" evidence="1">
    <location>
        <begin position="12"/>
        <end position="30"/>
    </location>
</feature>
<dbReference type="HOGENOM" id="CLU_3033397_0_0_1"/>
<evidence type="ECO:0000256" key="1">
    <source>
        <dbReference type="SAM" id="MobiDB-lite"/>
    </source>
</evidence>
<organism evidence="2 3">
    <name type="scientific">Pisolithus tinctorius Marx 270</name>
    <dbReference type="NCBI Taxonomy" id="870435"/>
    <lineage>
        <taxon>Eukaryota</taxon>
        <taxon>Fungi</taxon>
        <taxon>Dikarya</taxon>
        <taxon>Basidiomycota</taxon>
        <taxon>Agaricomycotina</taxon>
        <taxon>Agaricomycetes</taxon>
        <taxon>Agaricomycetidae</taxon>
        <taxon>Boletales</taxon>
        <taxon>Sclerodermatineae</taxon>
        <taxon>Pisolithaceae</taxon>
        <taxon>Pisolithus</taxon>
    </lineage>
</organism>
<gene>
    <name evidence="2" type="ORF">M404DRAFT_995194</name>
</gene>
<dbReference type="AlphaFoldDB" id="A0A0C3PQC6"/>
<feature type="region of interest" description="Disordered" evidence="1">
    <location>
        <begin position="1"/>
        <end position="55"/>
    </location>
</feature>
<dbReference type="EMBL" id="KN831951">
    <property type="protein sequence ID" value="KIO10724.1"/>
    <property type="molecule type" value="Genomic_DNA"/>
</dbReference>
<proteinExistence type="predicted"/>
<evidence type="ECO:0000313" key="2">
    <source>
        <dbReference type="EMBL" id="KIO10724.1"/>
    </source>
</evidence>